<dbReference type="GO" id="GO:0005737">
    <property type="term" value="C:cytoplasm"/>
    <property type="evidence" value="ECO:0007669"/>
    <property type="project" value="TreeGrafter"/>
</dbReference>
<proteinExistence type="predicted"/>
<protein>
    <submittedName>
        <fullName evidence="2">Calcineurin-like phosphoesterase</fullName>
    </submittedName>
</protein>
<dbReference type="Proteomes" id="UP000183410">
    <property type="component" value="Unassembled WGS sequence"/>
</dbReference>
<dbReference type="InterPro" id="IPR029052">
    <property type="entry name" value="Metallo-depent_PP-like"/>
</dbReference>
<name>A0A1I1ZSD4_9BACL</name>
<dbReference type="SUPFAM" id="SSF56300">
    <property type="entry name" value="Metallo-dependent phosphatases"/>
    <property type="match status" value="1"/>
</dbReference>
<organism evidence="2 3">
    <name type="scientific">Paenibacillus algorifonticola</name>
    <dbReference type="NCBI Taxonomy" id="684063"/>
    <lineage>
        <taxon>Bacteria</taxon>
        <taxon>Bacillati</taxon>
        <taxon>Bacillota</taxon>
        <taxon>Bacilli</taxon>
        <taxon>Bacillales</taxon>
        <taxon>Paenibacillaceae</taxon>
        <taxon>Paenibacillus</taxon>
    </lineage>
</organism>
<dbReference type="RefSeq" id="WP_046229863.1">
    <property type="nucleotide sequence ID" value="NZ_FONN01000002.1"/>
</dbReference>
<dbReference type="InterPro" id="IPR004843">
    <property type="entry name" value="Calcineurin-like_PHP"/>
</dbReference>
<reference evidence="3" key="1">
    <citation type="submission" date="2016-10" db="EMBL/GenBank/DDBJ databases">
        <authorList>
            <person name="Varghese N."/>
            <person name="Submissions S."/>
        </authorList>
    </citation>
    <scope>NUCLEOTIDE SEQUENCE [LARGE SCALE GENOMIC DNA]</scope>
    <source>
        <strain evidence="3">CGMCC 1.10223</strain>
    </source>
</reference>
<evidence type="ECO:0000313" key="3">
    <source>
        <dbReference type="Proteomes" id="UP000183410"/>
    </source>
</evidence>
<dbReference type="Gene3D" id="3.60.21.10">
    <property type="match status" value="1"/>
</dbReference>
<evidence type="ECO:0000313" key="2">
    <source>
        <dbReference type="EMBL" id="SFE34512.1"/>
    </source>
</evidence>
<accession>A0A1I1ZSD4</accession>
<dbReference type="GO" id="GO:0016791">
    <property type="term" value="F:phosphatase activity"/>
    <property type="evidence" value="ECO:0007669"/>
    <property type="project" value="TreeGrafter"/>
</dbReference>
<evidence type="ECO:0000259" key="1">
    <source>
        <dbReference type="Pfam" id="PF00149"/>
    </source>
</evidence>
<dbReference type="EMBL" id="FONN01000002">
    <property type="protein sequence ID" value="SFE34512.1"/>
    <property type="molecule type" value="Genomic_DNA"/>
</dbReference>
<sequence>MIISDIHGCYREFIELLEKVDYRSVKDRLILLGDYVSRGPESKEVVDLVMHLVQEQGAIALQGNHDHRFVRVIENRASEKGEKEQEPRKLIKIDAVDQ</sequence>
<dbReference type="OrthoDB" id="384253at2"/>
<dbReference type="Pfam" id="PF00149">
    <property type="entry name" value="Metallophos"/>
    <property type="match status" value="1"/>
</dbReference>
<dbReference type="InterPro" id="IPR050126">
    <property type="entry name" value="Ap4A_hydrolase"/>
</dbReference>
<dbReference type="PANTHER" id="PTHR42850">
    <property type="entry name" value="METALLOPHOSPHOESTERASE"/>
    <property type="match status" value="1"/>
</dbReference>
<feature type="domain" description="Calcineurin-like phosphoesterase" evidence="1">
    <location>
        <begin position="2"/>
        <end position="73"/>
    </location>
</feature>
<gene>
    <name evidence="2" type="ORF">SAMN04487969_10253</name>
</gene>
<keyword evidence="3" id="KW-1185">Reference proteome</keyword>
<dbReference type="AlphaFoldDB" id="A0A1I1ZSD4"/>
<dbReference type="PANTHER" id="PTHR42850:SF4">
    <property type="entry name" value="ZINC-DEPENDENT ENDOPOLYPHOSPHATASE"/>
    <property type="match status" value="1"/>
</dbReference>